<feature type="domain" description="Peptidase S24/S26A/S26B/S26C" evidence="1">
    <location>
        <begin position="11"/>
        <end position="64"/>
    </location>
</feature>
<gene>
    <name evidence="2" type="ORF">SAMN05660742_114112</name>
</gene>
<dbReference type="Proteomes" id="UP000199662">
    <property type="component" value="Unassembled WGS sequence"/>
</dbReference>
<proteinExistence type="predicted"/>
<evidence type="ECO:0000313" key="2">
    <source>
        <dbReference type="EMBL" id="SEJ71546.1"/>
    </source>
</evidence>
<protein>
    <submittedName>
        <fullName evidence="2">Peptidase S24-like</fullName>
    </submittedName>
</protein>
<organism evidence="2 3">
    <name type="scientific">Propionispira arboris</name>
    <dbReference type="NCBI Taxonomy" id="84035"/>
    <lineage>
        <taxon>Bacteria</taxon>
        <taxon>Bacillati</taxon>
        <taxon>Bacillota</taxon>
        <taxon>Negativicutes</taxon>
        <taxon>Selenomonadales</taxon>
        <taxon>Selenomonadaceae</taxon>
        <taxon>Propionispira</taxon>
    </lineage>
</organism>
<dbReference type="EMBL" id="FNZK01000014">
    <property type="protein sequence ID" value="SEJ71546.1"/>
    <property type="molecule type" value="Genomic_DNA"/>
</dbReference>
<dbReference type="AlphaFoldDB" id="A0A1H7B321"/>
<evidence type="ECO:0000313" key="3">
    <source>
        <dbReference type="Proteomes" id="UP000199662"/>
    </source>
</evidence>
<dbReference type="Gene3D" id="2.10.109.10">
    <property type="entry name" value="Umud Fragment, subunit A"/>
    <property type="match status" value="1"/>
</dbReference>
<name>A0A1H7B321_9FIRM</name>
<dbReference type="Pfam" id="PF00717">
    <property type="entry name" value="Peptidase_S24"/>
    <property type="match status" value="1"/>
</dbReference>
<sequence length="71" mass="8145">MIFPPIEYSTNNMEADYAVRISGKSMETTIQDESIVLVKCTNELFNGDIGIFMLMETLCVRDIVNLMKRCF</sequence>
<dbReference type="InterPro" id="IPR015927">
    <property type="entry name" value="Peptidase_S24_S26A/B/C"/>
</dbReference>
<dbReference type="InterPro" id="IPR036286">
    <property type="entry name" value="LexA/Signal_pep-like_sf"/>
</dbReference>
<evidence type="ECO:0000259" key="1">
    <source>
        <dbReference type="Pfam" id="PF00717"/>
    </source>
</evidence>
<keyword evidence="3" id="KW-1185">Reference proteome</keyword>
<dbReference type="SUPFAM" id="SSF51306">
    <property type="entry name" value="LexA/Signal peptidase"/>
    <property type="match status" value="1"/>
</dbReference>
<dbReference type="STRING" id="84035.SAMN05660742_114112"/>
<reference evidence="3" key="1">
    <citation type="submission" date="2016-10" db="EMBL/GenBank/DDBJ databases">
        <authorList>
            <person name="Varghese N."/>
            <person name="Submissions S."/>
        </authorList>
    </citation>
    <scope>NUCLEOTIDE SEQUENCE [LARGE SCALE GENOMIC DNA]</scope>
    <source>
        <strain evidence="3">DSM 2179</strain>
    </source>
</reference>
<accession>A0A1H7B321</accession>